<dbReference type="SUPFAM" id="SSF54236">
    <property type="entry name" value="Ubiquitin-like"/>
    <property type="match status" value="1"/>
</dbReference>
<dbReference type="InterPro" id="IPR002931">
    <property type="entry name" value="Transglutaminase-like"/>
</dbReference>
<protein>
    <recommendedName>
        <fullName evidence="4">Transglutaminase-like domain-containing protein</fullName>
    </recommendedName>
</protein>
<dbReference type="Pfam" id="PF01841">
    <property type="entry name" value="Transglut_core"/>
    <property type="match status" value="1"/>
</dbReference>
<organism evidence="5 6">
    <name type="scientific">Protea cynaroides</name>
    <dbReference type="NCBI Taxonomy" id="273540"/>
    <lineage>
        <taxon>Eukaryota</taxon>
        <taxon>Viridiplantae</taxon>
        <taxon>Streptophyta</taxon>
        <taxon>Embryophyta</taxon>
        <taxon>Tracheophyta</taxon>
        <taxon>Spermatophyta</taxon>
        <taxon>Magnoliopsida</taxon>
        <taxon>Proteales</taxon>
        <taxon>Proteaceae</taxon>
        <taxon>Protea</taxon>
    </lineage>
</organism>
<evidence type="ECO:0000313" key="6">
    <source>
        <dbReference type="Proteomes" id="UP001141806"/>
    </source>
</evidence>
<evidence type="ECO:0000313" key="5">
    <source>
        <dbReference type="EMBL" id="KAJ4977424.1"/>
    </source>
</evidence>
<evidence type="ECO:0000256" key="2">
    <source>
        <dbReference type="ARBA" id="ARBA00022723"/>
    </source>
</evidence>
<dbReference type="Gene3D" id="2.60.120.260">
    <property type="entry name" value="Galactose-binding domain-like"/>
    <property type="match status" value="1"/>
</dbReference>
<dbReference type="EMBL" id="JAMYWD010000003">
    <property type="protein sequence ID" value="KAJ4977424.1"/>
    <property type="molecule type" value="Genomic_DNA"/>
</dbReference>
<dbReference type="Proteomes" id="UP001141806">
    <property type="component" value="Unassembled WGS sequence"/>
</dbReference>
<accession>A0A9Q0KWA9</accession>
<comment type="similarity">
    <text evidence="1">Belongs to the transglutaminase-like superfamily. PNGase family.</text>
</comment>
<dbReference type="InterPro" id="IPR029071">
    <property type="entry name" value="Ubiquitin-like_domsf"/>
</dbReference>
<dbReference type="Gene3D" id="2.20.25.10">
    <property type="match status" value="1"/>
</dbReference>
<reference evidence="5" key="1">
    <citation type="journal article" date="2023" name="Plant J.">
        <title>The genome of the king protea, Protea cynaroides.</title>
        <authorList>
            <person name="Chang J."/>
            <person name="Duong T.A."/>
            <person name="Schoeman C."/>
            <person name="Ma X."/>
            <person name="Roodt D."/>
            <person name="Barker N."/>
            <person name="Li Z."/>
            <person name="Van de Peer Y."/>
            <person name="Mizrachi E."/>
        </authorList>
    </citation>
    <scope>NUCLEOTIDE SEQUENCE</scope>
    <source>
        <tissue evidence="5">Young leaves</tissue>
    </source>
</reference>
<dbReference type="FunFam" id="2.20.25.10:FF:000011">
    <property type="entry name" value="peptide-N(4)-(N-acetyl-beta- glucosaminyl)asparagine amidase"/>
    <property type="match status" value="1"/>
</dbReference>
<dbReference type="SMART" id="SM00460">
    <property type="entry name" value="TGc"/>
    <property type="match status" value="1"/>
</dbReference>
<comment type="caution">
    <text evidence="5">The sequence shown here is derived from an EMBL/GenBank/DDBJ whole genome shotgun (WGS) entry which is preliminary data.</text>
</comment>
<dbReference type="PANTHER" id="PTHR48440:SF1">
    <property type="entry name" value="PAW DOMAIN-CONTAINING PROTEIN"/>
    <property type="match status" value="1"/>
</dbReference>
<dbReference type="InterPro" id="IPR038765">
    <property type="entry name" value="Papain-like_cys_pep_sf"/>
</dbReference>
<dbReference type="SUPFAM" id="SSF54001">
    <property type="entry name" value="Cysteine proteinases"/>
    <property type="match status" value="1"/>
</dbReference>
<keyword evidence="6" id="KW-1185">Reference proteome</keyword>
<sequence length="786" mass="89041">MVARNFVVHHNDSLLDVDYDTDDGFEVLKTQLFSLTSIPPDEQKIFRGENLLINDDSDLNSVTQELRLVSIEEVEEGSWETVANEDNAFAQSDDDLRLVSIDEVEEGSVIVAKDDDAFAQSDDKFRLIPIEVDEGSSEIVAKDDNGFALSDEELARMLQAEEEALFFQQFRASEDRRQFEQRVRPYVEQVLMYEDPVRKSAARKTVPVDKLEEKALVSLAKEGNFKPSKVEQDHAFLLQLLFWFKQSFRWVNAPPCDSCGSETIYCSMGAPLPSEIQFGGSRVELYRCKNCSRITRFPRYNDPLKLVETKRGRCGEWANCFTLYCRAFGYESRLVLDFTDHVWTECFSNLQGRWVHLDPSEGAYDKPLLYEKGWNKKLNYVIAIAKDGVYDVTKRYTRKWHEVLSRRNITTEPVVSAVLSDITKECRRGFTPEALAVLEDRDKNEVHQLERGLHSQIDGSISLPGRQSGAKEWRIARSELSSDKNNSLRCSECPVRLCVDEHVTSILNAFCSLLSQFVENDFQKSEIVEILEVVKRLLSDLKKASFRSRSASISLDSIGSKNFVMQIIPPLKGLLAALSLKSEKLETDGRVNFYLAGDPVKTSIALPVALGALNDIIDDLKSRDNFGKASLSLPLLKPNRICSGSVLASGEELPFGIVTSAFDGIRISKWEEPNGAKGGWMIYKVKDDQMLDLEAYEFMSANDAPERDPMDWVVERSDDGGSSWHVLDKQTSQMFEKRFQRKTFFIHSVGSLSNAFRFRFLAVRDVKATSRLQIGSIDLFARSVSG</sequence>
<keyword evidence="2" id="KW-0479">Metal-binding</keyword>
<gene>
    <name evidence="5" type="ORF">NE237_002530</name>
</gene>
<dbReference type="Gene3D" id="3.10.620.30">
    <property type="match status" value="1"/>
</dbReference>
<feature type="domain" description="Transglutaminase-like" evidence="4">
    <location>
        <begin position="306"/>
        <end position="361"/>
    </location>
</feature>
<evidence type="ECO:0000259" key="4">
    <source>
        <dbReference type="SMART" id="SM00460"/>
    </source>
</evidence>
<dbReference type="PANTHER" id="PTHR48440">
    <property type="match status" value="1"/>
</dbReference>
<dbReference type="FunFam" id="2.60.120.260:FF:000110">
    <property type="entry name" value="Peptide-N(4)-(N-acetyl-beta-glucosaminyl)asparagine amidase"/>
    <property type="match status" value="1"/>
</dbReference>
<proteinExistence type="inferred from homology"/>
<dbReference type="AlphaFoldDB" id="A0A9Q0KWA9"/>
<dbReference type="OrthoDB" id="409136at2759"/>
<dbReference type="GO" id="GO:0046872">
    <property type="term" value="F:metal ion binding"/>
    <property type="evidence" value="ECO:0007669"/>
    <property type="project" value="UniProtKB-KW"/>
</dbReference>
<evidence type="ECO:0000256" key="3">
    <source>
        <dbReference type="ARBA" id="ARBA00022833"/>
    </source>
</evidence>
<keyword evidence="3" id="KW-0862">Zinc</keyword>
<evidence type="ECO:0000256" key="1">
    <source>
        <dbReference type="ARBA" id="ARBA00009390"/>
    </source>
</evidence>
<name>A0A9Q0KWA9_9MAGN</name>
<dbReference type="Gene3D" id="3.10.20.90">
    <property type="entry name" value="Phosphatidylinositol 3-kinase Catalytic Subunit, Chain A, domain 1"/>
    <property type="match status" value="1"/>
</dbReference>